<dbReference type="AlphaFoldDB" id="A0A1T5DRC7"/>
<reference evidence="3" key="1">
    <citation type="submission" date="2017-02" db="EMBL/GenBank/DDBJ databases">
        <authorList>
            <person name="Varghese N."/>
            <person name="Submissions S."/>
        </authorList>
    </citation>
    <scope>NUCLEOTIDE SEQUENCE [LARGE SCALE GENOMIC DNA]</scope>
    <source>
        <strain evidence="3">DSM 22385</strain>
    </source>
</reference>
<dbReference type="OrthoDB" id="9790409at2"/>
<feature type="transmembrane region" description="Helical" evidence="1">
    <location>
        <begin position="18"/>
        <end position="38"/>
    </location>
</feature>
<evidence type="ECO:0000313" key="2">
    <source>
        <dbReference type="EMBL" id="SKB74224.1"/>
    </source>
</evidence>
<name>A0A1T5DRC7_9SPHI</name>
<dbReference type="Pfam" id="PF04143">
    <property type="entry name" value="Sulf_transp"/>
    <property type="match status" value="1"/>
</dbReference>
<evidence type="ECO:0000256" key="1">
    <source>
        <dbReference type="SAM" id="Phobius"/>
    </source>
</evidence>
<gene>
    <name evidence="2" type="ORF">SAMN05661099_2537</name>
</gene>
<sequence>MSKQVAAGPAHWSSKIKFMIVGILFGIVFVKAEIISWFRIQEMFRLQSFHMYGIIGSAVVVGMISVFLIKKFNIKTLNGETIIFRDKIFSKGQIYGGLLFGLGWAVTGACPGPLFAQIGTGATVVIMTFLSALAGTWVYGYFKESLPH</sequence>
<keyword evidence="1" id="KW-0472">Membrane</keyword>
<keyword evidence="1" id="KW-0812">Transmembrane</keyword>
<dbReference type="STRING" id="572036.SAMN05661099_2537"/>
<feature type="transmembrane region" description="Helical" evidence="1">
    <location>
        <begin position="122"/>
        <end position="142"/>
    </location>
</feature>
<dbReference type="InterPro" id="IPR007272">
    <property type="entry name" value="Sulf_transp_TsuA/YedE"/>
</dbReference>
<evidence type="ECO:0000313" key="3">
    <source>
        <dbReference type="Proteomes" id="UP000189981"/>
    </source>
</evidence>
<accession>A0A1T5DRC7</accession>
<keyword evidence="3" id="KW-1185">Reference proteome</keyword>
<organism evidence="2 3">
    <name type="scientific">Daejeonella lutea</name>
    <dbReference type="NCBI Taxonomy" id="572036"/>
    <lineage>
        <taxon>Bacteria</taxon>
        <taxon>Pseudomonadati</taxon>
        <taxon>Bacteroidota</taxon>
        <taxon>Sphingobacteriia</taxon>
        <taxon>Sphingobacteriales</taxon>
        <taxon>Sphingobacteriaceae</taxon>
        <taxon>Daejeonella</taxon>
    </lineage>
</organism>
<dbReference type="RefSeq" id="WP_079703034.1">
    <property type="nucleotide sequence ID" value="NZ_FUYR01000002.1"/>
</dbReference>
<keyword evidence="1" id="KW-1133">Transmembrane helix</keyword>
<dbReference type="EMBL" id="FUYR01000002">
    <property type="protein sequence ID" value="SKB74224.1"/>
    <property type="molecule type" value="Genomic_DNA"/>
</dbReference>
<feature type="transmembrane region" description="Helical" evidence="1">
    <location>
        <begin position="94"/>
        <end position="116"/>
    </location>
</feature>
<dbReference type="Proteomes" id="UP000189981">
    <property type="component" value="Unassembled WGS sequence"/>
</dbReference>
<protein>
    <submittedName>
        <fullName evidence="2">Uncharacterized protein</fullName>
    </submittedName>
</protein>
<proteinExistence type="predicted"/>
<feature type="transmembrane region" description="Helical" evidence="1">
    <location>
        <begin position="50"/>
        <end position="69"/>
    </location>
</feature>